<comment type="caution">
    <text evidence="1">The sequence shown here is derived from an EMBL/GenBank/DDBJ whole genome shotgun (WGS) entry which is preliminary data.</text>
</comment>
<sequence>MVPQKTISNLATLGKLCRVFSTAGYIDYSVLSSIDRAAISNTSTTPVLDIGSHRIPSVTKVLSDTKSEDDKLVLEKWKQKMILKLGLSGFEEYQKGLFRRGSALHSNIENHLLGRSYESTSEILGYMHSVEPQLPNFHDVVACETKLNHDVLRYTGVIDCVAHHRRFLLDSFLNFTNFYAMACGYLEVYTHIYMYIDTHTHICIYKYCRTGLYIIDWKTSERKKTTLSQVYDNPVQVAAYIGMWNNQNPDNKVTA</sequence>
<gene>
    <name evidence="1" type="ORF">EB796_007000</name>
</gene>
<organism evidence="1 2">
    <name type="scientific">Bugula neritina</name>
    <name type="common">Brown bryozoan</name>
    <name type="synonym">Sertularia neritina</name>
    <dbReference type="NCBI Taxonomy" id="10212"/>
    <lineage>
        <taxon>Eukaryota</taxon>
        <taxon>Metazoa</taxon>
        <taxon>Spiralia</taxon>
        <taxon>Lophotrochozoa</taxon>
        <taxon>Bryozoa</taxon>
        <taxon>Gymnolaemata</taxon>
        <taxon>Cheilostomatida</taxon>
        <taxon>Flustrina</taxon>
        <taxon>Buguloidea</taxon>
        <taxon>Bugulidae</taxon>
        <taxon>Bugula</taxon>
    </lineage>
</organism>
<dbReference type="PANTHER" id="PTHR31340">
    <property type="entry name" value="MITOCHONDRIAL GENOME MAINTENANCE EXONUCLEASE 1"/>
    <property type="match status" value="1"/>
</dbReference>
<dbReference type="AlphaFoldDB" id="A0A7J7KA16"/>
<keyword evidence="2" id="KW-1185">Reference proteome</keyword>
<dbReference type="GO" id="GO:0005739">
    <property type="term" value="C:mitochondrion"/>
    <property type="evidence" value="ECO:0007669"/>
    <property type="project" value="TreeGrafter"/>
</dbReference>
<evidence type="ECO:0000313" key="2">
    <source>
        <dbReference type="Proteomes" id="UP000593567"/>
    </source>
</evidence>
<name>A0A7J7KA16_BUGNE</name>
<evidence type="ECO:0008006" key="3">
    <source>
        <dbReference type="Google" id="ProtNLM"/>
    </source>
</evidence>
<dbReference type="EMBL" id="VXIV02001020">
    <property type="protein sequence ID" value="KAF6034691.1"/>
    <property type="molecule type" value="Genomic_DNA"/>
</dbReference>
<dbReference type="GO" id="GO:0006264">
    <property type="term" value="P:mitochondrial DNA replication"/>
    <property type="evidence" value="ECO:0007669"/>
    <property type="project" value="TreeGrafter"/>
</dbReference>
<dbReference type="Proteomes" id="UP000593567">
    <property type="component" value="Unassembled WGS sequence"/>
</dbReference>
<reference evidence="1" key="1">
    <citation type="submission" date="2020-06" db="EMBL/GenBank/DDBJ databases">
        <title>Draft genome of Bugula neritina, a colonial animal packing powerful symbionts and potential medicines.</title>
        <authorList>
            <person name="Rayko M."/>
        </authorList>
    </citation>
    <scope>NUCLEOTIDE SEQUENCE [LARGE SCALE GENOMIC DNA]</scope>
    <source>
        <strain evidence="1">Kwan_BN1</strain>
    </source>
</reference>
<dbReference type="OrthoDB" id="5777131at2759"/>
<protein>
    <recommendedName>
        <fullName evidence="3">Mitochondrial genome maintenance exonuclease 1</fullName>
    </recommendedName>
</protein>
<proteinExistence type="predicted"/>
<evidence type="ECO:0000313" key="1">
    <source>
        <dbReference type="EMBL" id="KAF6034691.1"/>
    </source>
</evidence>
<dbReference type="PANTHER" id="PTHR31340:SF3">
    <property type="entry name" value="MITOCHONDRIAL GENOME MAINTENANCE EXONUCLEASE 1"/>
    <property type="match status" value="1"/>
</dbReference>
<accession>A0A7J7KA16</accession>
<dbReference type="GO" id="GO:0008297">
    <property type="term" value="F:single-stranded DNA exodeoxyribonuclease activity"/>
    <property type="evidence" value="ECO:0007669"/>
    <property type="project" value="TreeGrafter"/>
</dbReference>